<dbReference type="Proteomes" id="UP000289792">
    <property type="component" value="Unassembled WGS sequence"/>
</dbReference>
<proteinExistence type="predicted"/>
<feature type="domain" description="Peptidase C45 hydrolase" evidence="1">
    <location>
        <begin position="191"/>
        <end position="419"/>
    </location>
</feature>
<dbReference type="AlphaFoldDB" id="A0A4Q0XME3"/>
<evidence type="ECO:0000313" key="2">
    <source>
        <dbReference type="EMBL" id="RXJ52366.1"/>
    </source>
</evidence>
<dbReference type="Gene3D" id="3.60.60.10">
    <property type="entry name" value="Penicillin V Acylase, Chain A"/>
    <property type="match status" value="1"/>
</dbReference>
<dbReference type="SUPFAM" id="SSF48452">
    <property type="entry name" value="TPR-like"/>
    <property type="match status" value="1"/>
</dbReference>
<dbReference type="InterPro" id="IPR047803">
    <property type="entry name" value="DCD1A/B-like"/>
</dbReference>
<protein>
    <submittedName>
        <fullName evidence="2">Acyl-CoA--6-aminopenicillanic acid acyl-transferase</fullName>
    </submittedName>
</protein>
<dbReference type="OrthoDB" id="5480874at2"/>
<organism evidence="2 3">
    <name type="scientific">Gelidibacter gilvus</name>
    <dbReference type="NCBI Taxonomy" id="59602"/>
    <lineage>
        <taxon>Bacteria</taxon>
        <taxon>Pseudomonadati</taxon>
        <taxon>Bacteroidota</taxon>
        <taxon>Flavobacteriia</taxon>
        <taxon>Flavobacteriales</taxon>
        <taxon>Flavobacteriaceae</taxon>
        <taxon>Gelidibacter</taxon>
    </lineage>
</organism>
<dbReference type="PANTHER" id="PTHR35190">
    <property type="entry name" value="PROTEIN DCD1B"/>
    <property type="match status" value="1"/>
</dbReference>
<dbReference type="EMBL" id="SDDZ01000001">
    <property type="protein sequence ID" value="RXJ52366.1"/>
    <property type="molecule type" value="Genomic_DNA"/>
</dbReference>
<dbReference type="NCBIfam" id="NF040521">
    <property type="entry name" value="C45_proenzyme"/>
    <property type="match status" value="1"/>
</dbReference>
<sequence length="559" mass="63946">MHNKHHIIHFFISSLLFLVLSSCGVKKSLNTLPDVSGYNANIPERTKINDSTFFVGNNFLTKNKQGLWELYVEGDPLERGLISGRLSEELIYKQEAVFLNKIESLVPSEGQQKFLRKFLSWYNRKMYKHVPEEFQSELYGISRYMSDDYDAIATPYLRALYLHGAHDIAHALKDLALVGCTSFAAWDEKTEDGGLLIGRNFDFYAGDDFAENKVVSFINPDEGYKFMSISWSGFIGVVSGMNEKGLTVTINAGKSKIPWIAKTPISILTREILQYASTIEEAIAIAKKREVFVSEAIMVSSAKDRKAVLIEVSPKDFGVYDVDNSDELICSNHFQSDTYKKDRRNKKTIQNSHSQYRYDRMAQLLSEKEKINPEKAVSILRNTDGLDDEAIGYGNEKALNQLLAHHGIVFKPEELKVWVSANPYQLGEFVAYDLNTVFSDRQGNPSAVTLSNPNLNIPKDPFLNTETYKNYEMYRILEAKVEHALNHKEKLDDSTLQKLSQLNPKYWKAYYLAGLYFYNHKEYQKAFKSFEVASNKEIATRLEADKVAKYLKKSKRKSR</sequence>
<dbReference type="InterPro" id="IPR047794">
    <property type="entry name" value="C45_proenzyme-like"/>
</dbReference>
<accession>A0A4Q0XME3</accession>
<gene>
    <name evidence="2" type="ORF">ESZ48_01310</name>
</gene>
<dbReference type="PANTHER" id="PTHR35190:SF2">
    <property type="entry name" value="PROTEIN DCD1B"/>
    <property type="match status" value="1"/>
</dbReference>
<evidence type="ECO:0000259" key="1">
    <source>
        <dbReference type="Pfam" id="PF03417"/>
    </source>
</evidence>
<dbReference type="GO" id="GO:0016740">
    <property type="term" value="F:transferase activity"/>
    <property type="evidence" value="ECO:0007669"/>
    <property type="project" value="UniProtKB-KW"/>
</dbReference>
<name>A0A4Q0XME3_9FLAO</name>
<keyword evidence="3" id="KW-1185">Reference proteome</keyword>
<dbReference type="RefSeq" id="WP_129015501.1">
    <property type="nucleotide sequence ID" value="NZ_SDDZ01000001.1"/>
</dbReference>
<evidence type="ECO:0000313" key="3">
    <source>
        <dbReference type="Proteomes" id="UP000289792"/>
    </source>
</evidence>
<dbReference type="PROSITE" id="PS51257">
    <property type="entry name" value="PROKAR_LIPOPROTEIN"/>
    <property type="match status" value="1"/>
</dbReference>
<dbReference type="InterPro" id="IPR011990">
    <property type="entry name" value="TPR-like_helical_dom_sf"/>
</dbReference>
<keyword evidence="2" id="KW-0808">Transferase</keyword>
<dbReference type="InterPro" id="IPR005079">
    <property type="entry name" value="Peptidase_C45_hydrolase"/>
</dbReference>
<comment type="caution">
    <text evidence="2">The sequence shown here is derived from an EMBL/GenBank/DDBJ whole genome shotgun (WGS) entry which is preliminary data.</text>
</comment>
<reference evidence="2 3" key="1">
    <citation type="submission" date="2019-01" db="EMBL/GenBank/DDBJ databases">
        <title>Genome sequence of the Antarctic species Gelidibacter gilvus ACAM 158(T).</title>
        <authorList>
            <person name="Bowman J.P."/>
        </authorList>
    </citation>
    <scope>NUCLEOTIDE SEQUENCE [LARGE SCALE GENOMIC DNA]</scope>
    <source>
        <strain evidence="2 3">IC158</strain>
    </source>
</reference>
<dbReference type="Pfam" id="PF03417">
    <property type="entry name" value="AAT"/>
    <property type="match status" value="1"/>
</dbReference>